<gene>
    <name evidence="2" type="ORF">WSS_A28530</name>
</gene>
<comment type="caution">
    <text evidence="2">The sequence shown here is derived from an EMBL/GenBank/DDBJ whole genome shotgun (WGS) entry which is preliminary data.</text>
</comment>
<name>K8XQF8_RHOOP</name>
<reference evidence="2 3" key="1">
    <citation type="journal article" date="2013" name="Genome Announc.">
        <title>Draft Genome Sequence of Rhodococcus opacus Strain M213 Shows a Diverse Catabolic Potential.</title>
        <authorList>
            <person name="Pathak A."/>
            <person name="Green S.J."/>
            <person name="Ogram A."/>
            <person name="Chauhan A."/>
        </authorList>
    </citation>
    <scope>NUCLEOTIDE SEQUENCE [LARGE SCALE GENOMIC DNA]</scope>
    <source>
        <strain evidence="2 3">M213</strain>
    </source>
</reference>
<accession>K8XQF8</accession>
<organism evidence="2 3">
    <name type="scientific">Rhodococcus opacus M213</name>
    <dbReference type="NCBI Taxonomy" id="1129896"/>
    <lineage>
        <taxon>Bacteria</taxon>
        <taxon>Bacillati</taxon>
        <taxon>Actinomycetota</taxon>
        <taxon>Actinomycetes</taxon>
        <taxon>Mycobacteriales</taxon>
        <taxon>Nocardiaceae</taxon>
        <taxon>Rhodococcus</taxon>
    </lineage>
</organism>
<feature type="region of interest" description="Disordered" evidence="1">
    <location>
        <begin position="139"/>
        <end position="164"/>
    </location>
</feature>
<dbReference type="EMBL" id="AJYC02000087">
    <property type="protein sequence ID" value="EKT79305.1"/>
    <property type="molecule type" value="Genomic_DNA"/>
</dbReference>
<evidence type="ECO:0000313" key="3">
    <source>
        <dbReference type="Proteomes" id="UP000005951"/>
    </source>
</evidence>
<dbReference type="InterPro" id="IPR023393">
    <property type="entry name" value="START-like_dom_sf"/>
</dbReference>
<dbReference type="AlphaFoldDB" id="K8XQF8"/>
<dbReference type="SUPFAM" id="SSF55961">
    <property type="entry name" value="Bet v1-like"/>
    <property type="match status" value="1"/>
</dbReference>
<evidence type="ECO:0000256" key="1">
    <source>
        <dbReference type="SAM" id="MobiDB-lite"/>
    </source>
</evidence>
<dbReference type="Proteomes" id="UP000005951">
    <property type="component" value="Unassembled WGS sequence"/>
</dbReference>
<sequence>MIMSVPDASQDRIEREIQIDAPIERVFRLVSEPGWFIGDGEPGKTTTTREGDVFVVDFPPYGRFPILPVKSDAPHYVSFRGGDDPAQPLVEGTSTLVEFFLSERDGGTLLRVVETGFAALYPNAARRAPRGRLRRQYRGLGNATGVRQASRRTRRIDHLSCRPR</sequence>
<dbReference type="Gene3D" id="3.30.530.20">
    <property type="match status" value="1"/>
</dbReference>
<proteinExistence type="predicted"/>
<protein>
    <submittedName>
        <fullName evidence="2">Uncharacterized protein</fullName>
    </submittedName>
</protein>
<evidence type="ECO:0000313" key="2">
    <source>
        <dbReference type="EMBL" id="EKT79305.1"/>
    </source>
</evidence>